<protein>
    <submittedName>
        <fullName evidence="3">DinB family protein</fullName>
    </submittedName>
</protein>
<evidence type="ECO:0000256" key="1">
    <source>
        <dbReference type="SAM" id="Coils"/>
    </source>
</evidence>
<evidence type="ECO:0000313" key="3">
    <source>
        <dbReference type="EMBL" id="TPV32476.1"/>
    </source>
</evidence>
<proteinExistence type="predicted"/>
<keyword evidence="1" id="KW-0175">Coiled coil</keyword>
<dbReference type="Pfam" id="PF12867">
    <property type="entry name" value="DinB_2"/>
    <property type="match status" value="1"/>
</dbReference>
<name>A0A506PF66_9FLAO</name>
<evidence type="ECO:0000259" key="2">
    <source>
        <dbReference type="Pfam" id="PF12867"/>
    </source>
</evidence>
<dbReference type="Proteomes" id="UP000317332">
    <property type="component" value="Unassembled WGS sequence"/>
</dbReference>
<feature type="domain" description="DinB-like" evidence="2">
    <location>
        <begin position="9"/>
        <end position="168"/>
    </location>
</feature>
<keyword evidence="4" id="KW-1185">Reference proteome</keyword>
<gene>
    <name evidence="3" type="ORF">FJ651_13015</name>
</gene>
<dbReference type="SUPFAM" id="SSF109854">
    <property type="entry name" value="DinB/YfiT-like putative metalloenzymes"/>
    <property type="match status" value="1"/>
</dbReference>
<dbReference type="InterPro" id="IPR034660">
    <property type="entry name" value="DinB/YfiT-like"/>
</dbReference>
<dbReference type="Gene3D" id="1.20.120.450">
    <property type="entry name" value="dinb family like domain"/>
    <property type="match status" value="1"/>
</dbReference>
<reference evidence="3 4" key="1">
    <citation type="submission" date="2019-06" db="EMBL/GenBank/DDBJ databases">
        <title>Flavobacteriaceae Paucihalobacterium erythroidium CWB-1, complete genome.</title>
        <authorList>
            <person name="Wu S."/>
        </authorList>
    </citation>
    <scope>NUCLEOTIDE SEQUENCE [LARGE SCALE GENOMIC DNA]</scope>
    <source>
        <strain evidence="3 4">CWB-1</strain>
    </source>
</reference>
<sequence length="180" mass="21249">MEKETIIEQLEQAHLDLFNFLENQPNELWLQGPEGKWTTGQQALHLLQSIKALNDALSLPRFFIKYKFGTANRAVRNYDEVVRRYNQRLSEAKNATFKPSEAMKIPPLSDKTYLLNRLKMENKKLQYKTKKLQDKHLDALILPHPLMGKMPVRELLMWTIHHVIHHTNSLKEYYSDLKPN</sequence>
<dbReference type="InterPro" id="IPR024775">
    <property type="entry name" value="DinB-like"/>
</dbReference>
<dbReference type="EMBL" id="VHIQ01000006">
    <property type="protein sequence ID" value="TPV32476.1"/>
    <property type="molecule type" value="Genomic_DNA"/>
</dbReference>
<organism evidence="3 4">
    <name type="scientific">Paucihalobacter ruber</name>
    <dbReference type="NCBI Taxonomy" id="2567861"/>
    <lineage>
        <taxon>Bacteria</taxon>
        <taxon>Pseudomonadati</taxon>
        <taxon>Bacteroidota</taxon>
        <taxon>Flavobacteriia</taxon>
        <taxon>Flavobacteriales</taxon>
        <taxon>Flavobacteriaceae</taxon>
        <taxon>Paucihalobacter</taxon>
    </lineage>
</organism>
<dbReference type="OrthoDB" id="954225at2"/>
<comment type="caution">
    <text evidence="3">The sequence shown here is derived from an EMBL/GenBank/DDBJ whole genome shotgun (WGS) entry which is preliminary data.</text>
</comment>
<feature type="coiled-coil region" evidence="1">
    <location>
        <begin position="75"/>
        <end position="135"/>
    </location>
</feature>
<dbReference type="RefSeq" id="WP_140990971.1">
    <property type="nucleotide sequence ID" value="NZ_VHIQ01000006.1"/>
</dbReference>
<accession>A0A506PF66</accession>
<evidence type="ECO:0000313" key="4">
    <source>
        <dbReference type="Proteomes" id="UP000317332"/>
    </source>
</evidence>
<dbReference type="AlphaFoldDB" id="A0A506PF66"/>